<proteinExistence type="predicted"/>
<sequence>MKKHIILGVVLGFCLALIMLNPFLSVNSYINTKVLKHNFNNQLVVNLSESTKVMETPITESGQLLYSVYLNDQTILIRGYIQIWNLDDLENYLVNSKRISTFDFHSYSLQPIKIANDNGYLTEWTASFGESYKISGLEYWLKKSDTSGVLRISFFTDTTSFSKEQKSYIDKIINSITWSKYDNAI</sequence>
<dbReference type="Proteomes" id="UP000005262">
    <property type="component" value="Chromosome"/>
</dbReference>
<accession>J7IVW3</accession>
<dbReference type="eggNOG" id="ENOG5032UBE">
    <property type="taxonomic scope" value="Bacteria"/>
</dbReference>
<evidence type="ECO:0000313" key="2">
    <source>
        <dbReference type="Proteomes" id="UP000005262"/>
    </source>
</evidence>
<dbReference type="OrthoDB" id="1796159at2"/>
<dbReference type="RefSeq" id="WP_014902192.1">
    <property type="nucleotide sequence ID" value="NC_018515.1"/>
</dbReference>
<keyword evidence="2" id="KW-1185">Reference proteome</keyword>
<evidence type="ECO:0000313" key="1">
    <source>
        <dbReference type="EMBL" id="AFQ43273.1"/>
    </source>
</evidence>
<dbReference type="HOGENOM" id="CLU_123377_0_0_9"/>
<dbReference type="AlphaFoldDB" id="J7IVW3"/>
<organism evidence="1 2">
    <name type="scientific">Desulfosporosinus meridiei (strain ATCC BAA-275 / DSM 13257 / KCTC 12902 / NCIMB 13706 / S10)</name>
    <dbReference type="NCBI Taxonomy" id="768704"/>
    <lineage>
        <taxon>Bacteria</taxon>
        <taxon>Bacillati</taxon>
        <taxon>Bacillota</taxon>
        <taxon>Clostridia</taxon>
        <taxon>Eubacteriales</taxon>
        <taxon>Desulfitobacteriaceae</taxon>
        <taxon>Desulfosporosinus</taxon>
    </lineage>
</organism>
<protein>
    <submittedName>
        <fullName evidence="1">Uncharacterized protein</fullName>
    </submittedName>
</protein>
<dbReference type="KEGG" id="dmi:Desmer_1258"/>
<name>J7IVW3_DESMD</name>
<dbReference type="EMBL" id="CP003629">
    <property type="protein sequence ID" value="AFQ43273.1"/>
    <property type="molecule type" value="Genomic_DNA"/>
</dbReference>
<gene>
    <name evidence="1" type="ordered locus">Desmer_1258</name>
</gene>
<reference evidence="1 2" key="1">
    <citation type="journal article" date="2012" name="J. Bacteriol.">
        <title>Complete genome sequences of Desulfosporosinus orientis DSM765T, Desulfosporosinus youngiae DSM17734T, Desulfosporosinus meridiei DSM13257T, and Desulfosporosinus acidiphilus DSM22704T.</title>
        <authorList>
            <person name="Pester M."/>
            <person name="Brambilla E."/>
            <person name="Alazard D."/>
            <person name="Rattei T."/>
            <person name="Weinmaier T."/>
            <person name="Han J."/>
            <person name="Lucas S."/>
            <person name="Lapidus A."/>
            <person name="Cheng J.F."/>
            <person name="Goodwin L."/>
            <person name="Pitluck S."/>
            <person name="Peters L."/>
            <person name="Ovchinnikova G."/>
            <person name="Teshima H."/>
            <person name="Detter J.C."/>
            <person name="Han C.S."/>
            <person name="Tapia R."/>
            <person name="Land M.L."/>
            <person name="Hauser L."/>
            <person name="Kyrpides N.C."/>
            <person name="Ivanova N.N."/>
            <person name="Pagani I."/>
            <person name="Huntmann M."/>
            <person name="Wei C.L."/>
            <person name="Davenport K.W."/>
            <person name="Daligault H."/>
            <person name="Chain P.S."/>
            <person name="Chen A."/>
            <person name="Mavromatis K."/>
            <person name="Markowitz V."/>
            <person name="Szeto E."/>
            <person name="Mikhailova N."/>
            <person name="Pati A."/>
            <person name="Wagner M."/>
            <person name="Woyke T."/>
            <person name="Ollivier B."/>
            <person name="Klenk H.P."/>
            <person name="Spring S."/>
            <person name="Loy A."/>
        </authorList>
    </citation>
    <scope>NUCLEOTIDE SEQUENCE [LARGE SCALE GENOMIC DNA]</scope>
    <source>
        <strain evidence="2">ATCC BAA-275 / DSM 13257 / NCIMB 13706 / S10</strain>
    </source>
</reference>
<reference evidence="2" key="2">
    <citation type="submission" date="2012-08" db="EMBL/GenBank/DDBJ databases">
        <title>Finished genome of Desulfosporosinus meridiei DSM 13257.</title>
        <authorList>
            <person name="Huntemann M."/>
            <person name="Wei C.-L."/>
            <person name="Han J."/>
            <person name="Detter J.C."/>
            <person name="Han C."/>
            <person name="Davenport K."/>
            <person name="Daligault H."/>
            <person name="Erkkila T."/>
            <person name="Gu W."/>
            <person name="Munk A.C.C."/>
            <person name="Teshima H."/>
            <person name="Xu Y."/>
            <person name="Chain P."/>
            <person name="Tapia R."/>
            <person name="Chen A."/>
            <person name="Krypides N."/>
            <person name="Mavromatis K."/>
            <person name="Markowitz V."/>
            <person name="Szeto E."/>
            <person name="Ivanova N."/>
            <person name="Mikhailova N."/>
            <person name="Ovchinnikova G."/>
            <person name="Pagani I."/>
            <person name="Pati A."/>
            <person name="Goodwin L."/>
            <person name="Peters L."/>
            <person name="Pitluck S."/>
            <person name="Woyke T."/>
            <person name="Pester M."/>
            <person name="Spring S."/>
            <person name="Ollivier B."/>
            <person name="Rattei T."/>
            <person name="Klenk H.-P."/>
            <person name="Wagner M."/>
            <person name="Loy A."/>
        </authorList>
    </citation>
    <scope>NUCLEOTIDE SEQUENCE [LARGE SCALE GENOMIC DNA]</scope>
    <source>
        <strain evidence="2">ATCC BAA-275 / DSM 13257 / NCIMB 13706 / S10</strain>
    </source>
</reference>